<organism evidence="3 4">
    <name type="scientific">Symbiochloris irregularis</name>
    <dbReference type="NCBI Taxonomy" id="706552"/>
    <lineage>
        <taxon>Eukaryota</taxon>
        <taxon>Viridiplantae</taxon>
        <taxon>Chlorophyta</taxon>
        <taxon>core chlorophytes</taxon>
        <taxon>Trebouxiophyceae</taxon>
        <taxon>Trebouxiales</taxon>
        <taxon>Trebouxiaceae</taxon>
        <taxon>Symbiochloris</taxon>
    </lineage>
</organism>
<feature type="region of interest" description="Disordered" evidence="1">
    <location>
        <begin position="408"/>
        <end position="444"/>
    </location>
</feature>
<feature type="domain" description="J" evidence="2">
    <location>
        <begin position="1328"/>
        <end position="1386"/>
    </location>
</feature>
<dbReference type="Pfam" id="PF00226">
    <property type="entry name" value="DnaJ"/>
    <property type="match status" value="1"/>
</dbReference>
<dbReference type="InterPro" id="IPR016024">
    <property type="entry name" value="ARM-type_fold"/>
</dbReference>
<proteinExistence type="predicted"/>
<comment type="caution">
    <text evidence="3">The sequence shown here is derived from an EMBL/GenBank/DDBJ whole genome shotgun (WGS) entry which is preliminary data.</text>
</comment>
<dbReference type="Proteomes" id="UP001465755">
    <property type="component" value="Unassembled WGS sequence"/>
</dbReference>
<dbReference type="InterPro" id="IPR011989">
    <property type="entry name" value="ARM-like"/>
</dbReference>
<evidence type="ECO:0000256" key="1">
    <source>
        <dbReference type="SAM" id="MobiDB-lite"/>
    </source>
</evidence>
<dbReference type="InterPro" id="IPR001623">
    <property type="entry name" value="DnaJ_domain"/>
</dbReference>
<sequence>MSAVDRVYNQLKHKHHEGPDLPPDCIARFLCTKSSWRGRYRRIICITPSAVITQFPDSLAVTNTWVFVEDSDIDGISLGTSDAEEPEFILSARVEKRGKFKPQKFACKHRSSLLSTLFQAIATAAVRGSCTVAPKLIGSADVYPAHKLRRGQWVPVQLRVSASAVDRLDASGQVRWRLEYRNMAKPAVRLLSSGQQDPPGVFALLGKVGRGPRVYASRDREALLRALQTAAHKRLGISVAVDPAGAISGQGLLDAVGSAEREMAATESQEPVGQWDAVRVRAAVGGHSSTSQALLSSPAEADDALQEPRAGARRRGVPRRLVLTASALLERRTSTYEVAEWRSLASIAAIVRFVEEPQWLAFEWLDGTPPSMFISAARDAILTATLDIAQGVAGRCIPVLPQHTFPGDVVVSGDAHPPPSPEDGRSTDGDESENLSVGSPPVEGSALVRRRSNLAAAFGNRSGGEARTATLRSFTHGQEAVAELHRRIAEFNACIPYSGLSGSLKVEEGLLAALLSLLPLIYLPAAGPSPREATASIAVLHCLQRLVSSPAAAASAVNIPGGLAREDATASGAKTQVLAPSGRCAALVGLLKAGGEMGGLAPMAGVVALAACVCPPGSSTTDLILLHALLTEAASLGRPLFRLFSHPARTVLDATALVMQAIAERGASAAVPMREAALTDGAILLHLSLALAAKGGARAKLSRDLIALWTDDYLPAMELLQRVFPAGLLRFLQQPRPNPQPQALGPSMAHQPQQQSLQAREAMAAASGRLGPKVATQSRGRRGNWDAFWAQVDKDHCNAGLIWNERTRSELRNALQAEEAALAGGRARTDSKAQGQRSAWNYAEFHVEYPCLAQELYIGDIYIKLLLEGLDQGAVQKLPAPLYHHHAATVGPFNGMAHSVALLDCTANGALQDVLLGLVHALLVPSSAATSPGAQRSAAANGAAFVRAGGVQLAVDMVAGAHAAQERVQAPLQTNLIAYTSHQQTVKEWYFYPTTTAATRPRDLPIEEGQQGPLTRDELKQAFAKGQVSRATLMWASGMAHPLPLGAIRQLRWMMSSPPGRMGAFDRAEVALEALLALAHRHPATDESGQALHPLPLVHRILASPQCLPHLAQVLLTGQPALVSLAAALLEVVVDHNSHALSRLPGTGIFFFALAYCGSNLVEIARLFQVAHLKAGKPTAAAAAGGPLAQSSILGPLLPESLLYVLTTHGAGAFSEALIADADTPELVWTHRMRAQVLVPQMYNHMGDLPRRLPQHNTALYDYVDCPPIAYTELQNELWCHRYYLRNLCDVERFPEWPIVDHVPFLQAMLDEWRAEVARKPLAMSEEQACKVLGLQLTPDGVVSEDDLKAAYRSLARKYHPDRNPAGREQFQAVAQAYERLQVGAAGGQGPQPWRLLLLLQAQCILYKRYPVVLEPFKYAGYPLLLQAVTLPEAEDAEGQGGPSAASQPHWLAPDSVPQLQAALELCWLTCVSSRLNGEELARSGGVAILGALLSRCATVLPRDAAPTAPAAIIATHALRTFAGMAAFPHARAELLARPGLVGDIVRACAMERAASAVDAALQAIIQMSALAELQDVILQQGGLGYLVPLLLGYDSTLGEESAGEEAASAQLLAAESDSKDAGVAVYLSLDMQRSNMQAARNLHAMLAARALACLAGVLPGSRATPSNAPAQEALSCLLTPPLAIRLCDADPRSLLVQLASSTSNPQVVWNSKMREQLLAQMEAARSDASAALPPSNFTYTAIQGELVVAGVFVRIFNEQPAYALSDAAAFAKGLVTWVNACAGASLGPDAQQLTKSSQGHEAGEEALSELGRQRAHLAGALTALRNVVEAQPRLAALLAARPALAPLLNCLSPICRRLHTFSEAPDPGQPGLLERLAQQQGSQVAQVQHEAESAALALAVLVRLTAHAGCVEALAEERAVLFALWLVHRPPTPTVQMLALRLLHALAGTAAAAWAAAAHAGYLYLLCVLLHTQGTVNEREAMAPVRAAVAVLLRHMMAQPLHGPRVALQLSQLLPQALIASLQEDAGEAAVAAVDQPCETPERVWTPHMATTTAEEALHLAAAARISQARGELQWTLPEGHQLQFEALANEMYVGGVYVRLFLKNPTFPLRSPKAFAEGLMESYVARALPKQGAASDSQTALLLSAAAVQLLRVQPLLAEHITGLGYVDAVLQLLSSRLPSSGAGVGARSASPDELGGSALRLLHQVTASPAGAEALARGAPPPVPALMQAGQAWGVAGSVLALETLQRGLQLNNRARSLLVGAALSAGLVPFLLAKLDWRTRAQQATVQEEERDEAVERVVAVEVLHLLAAEGLHAQAVQELLGQSEVWRAYKDQKHDLFLPAGATQQGGAGPSGLSTAPSRSVCLRISAICHGQHPAAVRSPTSPFR</sequence>
<dbReference type="GO" id="GO:0010008">
    <property type="term" value="C:endosome membrane"/>
    <property type="evidence" value="ECO:0007669"/>
    <property type="project" value="TreeGrafter"/>
</dbReference>
<feature type="region of interest" description="Disordered" evidence="1">
    <location>
        <begin position="735"/>
        <end position="763"/>
    </location>
</feature>
<dbReference type="SUPFAM" id="SSF46565">
    <property type="entry name" value="Chaperone J-domain"/>
    <property type="match status" value="1"/>
</dbReference>
<dbReference type="PROSITE" id="PS50076">
    <property type="entry name" value="DNAJ_2"/>
    <property type="match status" value="1"/>
</dbReference>
<dbReference type="Gene3D" id="1.25.10.10">
    <property type="entry name" value="Leucine-rich Repeat Variant"/>
    <property type="match status" value="1"/>
</dbReference>
<dbReference type="InterPro" id="IPR036869">
    <property type="entry name" value="J_dom_sf"/>
</dbReference>
<reference evidence="3 4" key="1">
    <citation type="journal article" date="2024" name="Nat. Commun.">
        <title>Phylogenomics reveals the evolutionary origins of lichenization in chlorophyte algae.</title>
        <authorList>
            <person name="Puginier C."/>
            <person name="Libourel C."/>
            <person name="Otte J."/>
            <person name="Skaloud P."/>
            <person name="Haon M."/>
            <person name="Grisel S."/>
            <person name="Petersen M."/>
            <person name="Berrin J.G."/>
            <person name="Delaux P.M."/>
            <person name="Dal Grande F."/>
            <person name="Keller J."/>
        </authorList>
    </citation>
    <scope>NUCLEOTIDE SEQUENCE [LARGE SCALE GENOMIC DNA]</scope>
    <source>
        <strain evidence="3 4">SAG 2036</strain>
    </source>
</reference>
<dbReference type="PANTHER" id="PTHR36983">
    <property type="entry name" value="DNAJ HOMOLOG SUBFAMILY C MEMBER 13"/>
    <property type="match status" value="1"/>
</dbReference>
<name>A0AAW1PEP4_9CHLO</name>
<dbReference type="GO" id="GO:0006898">
    <property type="term" value="P:receptor-mediated endocytosis"/>
    <property type="evidence" value="ECO:0007669"/>
    <property type="project" value="TreeGrafter"/>
</dbReference>
<dbReference type="SUPFAM" id="SSF48371">
    <property type="entry name" value="ARM repeat"/>
    <property type="match status" value="1"/>
</dbReference>
<evidence type="ECO:0000313" key="3">
    <source>
        <dbReference type="EMBL" id="KAK9807966.1"/>
    </source>
</evidence>
<dbReference type="Pfam" id="PF14237">
    <property type="entry name" value="GYF_2"/>
    <property type="match status" value="1"/>
</dbReference>
<gene>
    <name evidence="3" type="ORF">WJX73_008492</name>
</gene>
<dbReference type="SMART" id="SM00271">
    <property type="entry name" value="DnaJ"/>
    <property type="match status" value="1"/>
</dbReference>
<dbReference type="Gene3D" id="1.10.287.110">
    <property type="entry name" value="DnaJ domain"/>
    <property type="match status" value="1"/>
</dbReference>
<dbReference type="GO" id="GO:2000641">
    <property type="term" value="P:regulation of early endosome to late endosome transport"/>
    <property type="evidence" value="ECO:0007669"/>
    <property type="project" value="InterPro"/>
</dbReference>
<evidence type="ECO:0000313" key="4">
    <source>
        <dbReference type="Proteomes" id="UP001465755"/>
    </source>
</evidence>
<dbReference type="InterPro" id="IPR044978">
    <property type="entry name" value="GRV2/DNAJC13"/>
</dbReference>
<accession>A0AAW1PEP4</accession>
<dbReference type="Pfam" id="PF19432">
    <property type="entry name" value="RME-8_N"/>
    <property type="match status" value="4"/>
</dbReference>
<dbReference type="InterPro" id="IPR025640">
    <property type="entry name" value="GYF_2"/>
</dbReference>
<evidence type="ECO:0000259" key="2">
    <source>
        <dbReference type="PROSITE" id="PS50076"/>
    </source>
</evidence>
<dbReference type="GO" id="GO:0007032">
    <property type="term" value="P:endosome organization"/>
    <property type="evidence" value="ECO:0007669"/>
    <property type="project" value="InterPro"/>
</dbReference>
<dbReference type="CDD" id="cd06257">
    <property type="entry name" value="DnaJ"/>
    <property type="match status" value="1"/>
</dbReference>
<feature type="region of interest" description="Disordered" evidence="1">
    <location>
        <begin position="290"/>
        <end position="312"/>
    </location>
</feature>
<protein>
    <recommendedName>
        <fullName evidence="2">J domain-containing protein</fullName>
    </recommendedName>
</protein>
<dbReference type="PANTHER" id="PTHR36983:SF2">
    <property type="entry name" value="DNAJ HOMOLOG SUBFAMILY C MEMBER 13"/>
    <property type="match status" value="1"/>
</dbReference>
<dbReference type="InterPro" id="IPR045802">
    <property type="entry name" value="GRV2/DNAJC13_N"/>
</dbReference>
<keyword evidence="4" id="KW-1185">Reference proteome</keyword>
<dbReference type="EMBL" id="JALJOQ010000029">
    <property type="protein sequence ID" value="KAK9807966.1"/>
    <property type="molecule type" value="Genomic_DNA"/>
</dbReference>